<dbReference type="PANTHER" id="PTHR24161">
    <property type="entry name" value="ANK_REP_REGION DOMAIN-CONTAINING PROTEIN-RELATED"/>
    <property type="match status" value="1"/>
</dbReference>
<dbReference type="SMART" id="SM00248">
    <property type="entry name" value="ANK"/>
    <property type="match status" value="5"/>
</dbReference>
<evidence type="ECO:0000256" key="6">
    <source>
        <dbReference type="ARBA" id="ARBA00023136"/>
    </source>
</evidence>
<comment type="catalytic activity">
    <reaction evidence="8">
        <text>L-cysteinyl-[protein] + hexadecanoyl-CoA = S-hexadecanoyl-L-cysteinyl-[protein] + CoA</text>
        <dbReference type="Rhea" id="RHEA:36683"/>
        <dbReference type="Rhea" id="RHEA-COMP:10131"/>
        <dbReference type="Rhea" id="RHEA-COMP:11032"/>
        <dbReference type="ChEBI" id="CHEBI:29950"/>
        <dbReference type="ChEBI" id="CHEBI:57287"/>
        <dbReference type="ChEBI" id="CHEBI:57379"/>
        <dbReference type="ChEBI" id="CHEBI:74151"/>
        <dbReference type="EC" id="2.3.1.225"/>
    </reaction>
</comment>
<evidence type="ECO:0000313" key="10">
    <source>
        <dbReference type="Proteomes" id="UP000036681"/>
    </source>
</evidence>
<dbReference type="Pfam" id="PF00023">
    <property type="entry name" value="Ank"/>
    <property type="match status" value="1"/>
</dbReference>
<keyword evidence="8" id="KW-0808">Transferase</keyword>
<keyword evidence="6 8" id="KW-0472">Membrane</keyword>
<organism evidence="10 11">
    <name type="scientific">Ascaris lumbricoides</name>
    <name type="common">Giant roundworm</name>
    <dbReference type="NCBI Taxonomy" id="6252"/>
    <lineage>
        <taxon>Eukaryota</taxon>
        <taxon>Metazoa</taxon>
        <taxon>Ecdysozoa</taxon>
        <taxon>Nematoda</taxon>
        <taxon>Chromadorea</taxon>
        <taxon>Rhabditida</taxon>
        <taxon>Spirurina</taxon>
        <taxon>Ascaridomorpha</taxon>
        <taxon>Ascaridoidea</taxon>
        <taxon>Ascarididae</taxon>
        <taxon>Ascaris</taxon>
    </lineage>
</organism>
<feature type="transmembrane region" description="Helical" evidence="8">
    <location>
        <begin position="308"/>
        <end position="329"/>
    </location>
</feature>
<feature type="repeat" description="ANK" evidence="7">
    <location>
        <begin position="75"/>
        <end position="107"/>
    </location>
</feature>
<keyword evidence="8" id="KW-0012">Acyltransferase</keyword>
<evidence type="ECO:0000256" key="8">
    <source>
        <dbReference type="RuleBase" id="RU079119"/>
    </source>
</evidence>
<reference evidence="11" key="1">
    <citation type="submission" date="2017-02" db="UniProtKB">
        <authorList>
            <consortium name="WormBaseParasite"/>
        </authorList>
    </citation>
    <scope>IDENTIFICATION</scope>
</reference>
<comment type="domain">
    <text evidence="8">The DHHC domain is required for palmitoyltransferase activity.</text>
</comment>
<dbReference type="EC" id="2.3.1.225" evidence="8"/>
<dbReference type="Pfam" id="PF01529">
    <property type="entry name" value="DHHC"/>
    <property type="match status" value="1"/>
</dbReference>
<dbReference type="SUPFAM" id="SSF48403">
    <property type="entry name" value="Ankyrin repeat"/>
    <property type="match status" value="1"/>
</dbReference>
<keyword evidence="2 8" id="KW-0812">Transmembrane</keyword>
<dbReference type="WBParaSite" id="ALUE_0000870001-mRNA-1">
    <property type="protein sequence ID" value="ALUE_0000870001-mRNA-1"/>
    <property type="gene ID" value="ALUE_0000870001"/>
</dbReference>
<sequence>MASGPEDERMDARQAAQFGNEARLRQLLDSGECTPDTLDADDCSLLHWAAINNRLEVAKLLIGRGCNVNAIGGVLASTPLHWAARHGHTRMVAVLVNSGAAVNIRDVEGFTALHVAVQFGRTPTAAYLIAAGQSVDERDESMMTPAMWAAYKVFSREPLRMLITMGADLSCTDTTYANTALHWAAVQGNHSALNILLRFSSEVAPRNRENETPRDIATRRGDSVSMRRLEKAERAKGIAPSTLYQSITENEKIASRVMFTLPLLILITVGLIVHSQLSYLHKVLCLLILAVIGRCLHSVFVNEERLLVLPLGAAIASKGLLIFTWLYYLHAFAPWHLQMLFFTLSIFVPTIFFKVAFSDPGVVSVSHKERCEMIRDMWEKEHSAVPFCATCLIKKPPRSKHCSVCDRCIKRFDHHCPWIANCVGEKNHLAFVIYLGVLVFSCLLVLIGTLYYWNDSCGEISQVNIISCNPWVTYIAFLALCHFLWTGAMLIFQCYQVLFAMTTNERLNAHRYAHFHEAGNHSSIRSPFSKGKLRNIYHFCCGAAETSSAEERLLQ</sequence>
<dbReference type="PROSITE" id="PS50216">
    <property type="entry name" value="DHHC"/>
    <property type="match status" value="1"/>
</dbReference>
<name>A0A0M3HYQ7_ASCLU</name>
<evidence type="ECO:0000313" key="11">
    <source>
        <dbReference type="WBParaSite" id="ALUE_0000870001-mRNA-1"/>
    </source>
</evidence>
<evidence type="ECO:0000256" key="5">
    <source>
        <dbReference type="ARBA" id="ARBA00023043"/>
    </source>
</evidence>
<comment type="subcellular location">
    <subcellularLocation>
        <location evidence="1">Membrane</location>
        <topology evidence="1">Multi-pass membrane protein</topology>
    </subcellularLocation>
</comment>
<feature type="transmembrane region" description="Helical" evidence="8">
    <location>
        <begin position="279"/>
        <end position="296"/>
    </location>
</feature>
<dbReference type="Gene3D" id="1.25.40.20">
    <property type="entry name" value="Ankyrin repeat-containing domain"/>
    <property type="match status" value="1"/>
</dbReference>
<dbReference type="Proteomes" id="UP000036681">
    <property type="component" value="Unplaced"/>
</dbReference>
<comment type="similarity">
    <text evidence="8">Belongs to the DHHC palmitoyltransferase family.</text>
</comment>
<dbReference type="InterPro" id="IPR002110">
    <property type="entry name" value="Ankyrin_rpt"/>
</dbReference>
<feature type="transmembrane region" description="Helical" evidence="8">
    <location>
        <begin position="335"/>
        <end position="357"/>
    </location>
</feature>
<evidence type="ECO:0000256" key="7">
    <source>
        <dbReference type="PROSITE-ProRule" id="PRU00023"/>
    </source>
</evidence>
<dbReference type="AlphaFoldDB" id="A0A0M3HYQ7"/>
<feature type="domain" description="Palmitoyltransferase DHHC" evidence="9">
    <location>
        <begin position="387"/>
        <end position="508"/>
    </location>
</feature>
<evidence type="ECO:0000256" key="4">
    <source>
        <dbReference type="ARBA" id="ARBA00022989"/>
    </source>
</evidence>
<evidence type="ECO:0000256" key="1">
    <source>
        <dbReference type="ARBA" id="ARBA00004141"/>
    </source>
</evidence>
<dbReference type="GO" id="GO:0016020">
    <property type="term" value="C:membrane"/>
    <property type="evidence" value="ECO:0007669"/>
    <property type="project" value="UniProtKB-SubCell"/>
</dbReference>
<feature type="repeat" description="ANK" evidence="7">
    <location>
        <begin position="41"/>
        <end position="73"/>
    </location>
</feature>
<feature type="repeat" description="ANK" evidence="7">
    <location>
        <begin position="176"/>
        <end position="208"/>
    </location>
</feature>
<dbReference type="PROSITE" id="PS50297">
    <property type="entry name" value="ANK_REP_REGION"/>
    <property type="match status" value="3"/>
</dbReference>
<evidence type="ECO:0000256" key="2">
    <source>
        <dbReference type="ARBA" id="ARBA00022692"/>
    </source>
</evidence>
<keyword evidence="4 8" id="KW-1133">Transmembrane helix</keyword>
<dbReference type="GO" id="GO:0019706">
    <property type="term" value="F:protein-cysteine S-palmitoyltransferase activity"/>
    <property type="evidence" value="ECO:0007669"/>
    <property type="project" value="UniProtKB-EC"/>
</dbReference>
<dbReference type="InterPro" id="IPR001594">
    <property type="entry name" value="Palmitoyltrfase_DHHC"/>
</dbReference>
<feature type="transmembrane region" description="Helical" evidence="8">
    <location>
        <begin position="429"/>
        <end position="451"/>
    </location>
</feature>
<keyword evidence="5 7" id="KW-0040">ANK repeat</keyword>
<keyword evidence="3" id="KW-0677">Repeat</keyword>
<evidence type="ECO:0000259" key="9">
    <source>
        <dbReference type="Pfam" id="PF01529"/>
    </source>
</evidence>
<keyword evidence="10" id="KW-1185">Reference proteome</keyword>
<evidence type="ECO:0000256" key="3">
    <source>
        <dbReference type="ARBA" id="ARBA00022737"/>
    </source>
</evidence>
<protein>
    <recommendedName>
        <fullName evidence="8">Palmitoyltransferase</fullName>
        <ecNumber evidence="8">2.3.1.225</ecNumber>
    </recommendedName>
</protein>
<accession>A0A0M3HYQ7</accession>
<dbReference type="PANTHER" id="PTHR24161:SF85">
    <property type="entry name" value="PALMITOYLTRANSFERASE HIP14"/>
    <property type="match status" value="1"/>
</dbReference>
<dbReference type="Pfam" id="PF12796">
    <property type="entry name" value="Ank_2"/>
    <property type="match status" value="2"/>
</dbReference>
<dbReference type="PROSITE" id="PS50088">
    <property type="entry name" value="ANK_REPEAT"/>
    <property type="match status" value="4"/>
</dbReference>
<feature type="transmembrane region" description="Helical" evidence="8">
    <location>
        <begin position="253"/>
        <end position="273"/>
    </location>
</feature>
<feature type="transmembrane region" description="Helical" evidence="8">
    <location>
        <begin position="471"/>
        <end position="492"/>
    </location>
</feature>
<dbReference type="InterPro" id="IPR036770">
    <property type="entry name" value="Ankyrin_rpt-contain_sf"/>
</dbReference>
<proteinExistence type="inferred from homology"/>
<feature type="repeat" description="ANK" evidence="7">
    <location>
        <begin position="108"/>
        <end position="140"/>
    </location>
</feature>